<dbReference type="AlphaFoldDB" id="G4YQ69"/>
<dbReference type="Proteomes" id="UP000002640">
    <property type="component" value="Unassembled WGS sequence"/>
</dbReference>
<organism evidence="1 2">
    <name type="scientific">Phytophthora sojae (strain P6497)</name>
    <name type="common">Soybean stem and root rot agent</name>
    <name type="synonym">Phytophthora megasperma f. sp. glycines</name>
    <dbReference type="NCBI Taxonomy" id="1094619"/>
    <lineage>
        <taxon>Eukaryota</taxon>
        <taxon>Sar</taxon>
        <taxon>Stramenopiles</taxon>
        <taxon>Oomycota</taxon>
        <taxon>Peronosporomycetes</taxon>
        <taxon>Peronosporales</taxon>
        <taxon>Peronosporaceae</taxon>
        <taxon>Phytophthora</taxon>
    </lineage>
</organism>
<name>G4YQ69_PHYSP</name>
<dbReference type="RefSeq" id="XP_009516848.1">
    <property type="nucleotide sequence ID" value="XM_009518553.1"/>
</dbReference>
<dbReference type="InParanoid" id="G4YQ69"/>
<keyword evidence="2" id="KW-1185">Reference proteome</keyword>
<dbReference type="EMBL" id="JH159151">
    <property type="protein sequence ID" value="EGZ29573.1"/>
    <property type="molecule type" value="Genomic_DNA"/>
</dbReference>
<reference evidence="1 2" key="1">
    <citation type="journal article" date="2006" name="Science">
        <title>Phytophthora genome sequences uncover evolutionary origins and mechanisms of pathogenesis.</title>
        <authorList>
            <person name="Tyler B.M."/>
            <person name="Tripathy S."/>
            <person name="Zhang X."/>
            <person name="Dehal P."/>
            <person name="Jiang R.H."/>
            <person name="Aerts A."/>
            <person name="Arredondo F.D."/>
            <person name="Baxter L."/>
            <person name="Bensasson D."/>
            <person name="Beynon J.L."/>
            <person name="Chapman J."/>
            <person name="Damasceno C.M."/>
            <person name="Dorrance A.E."/>
            <person name="Dou D."/>
            <person name="Dickerman A.W."/>
            <person name="Dubchak I.L."/>
            <person name="Garbelotto M."/>
            <person name="Gijzen M."/>
            <person name="Gordon S.G."/>
            <person name="Govers F."/>
            <person name="Grunwald N.J."/>
            <person name="Huang W."/>
            <person name="Ivors K.L."/>
            <person name="Jones R.W."/>
            <person name="Kamoun S."/>
            <person name="Krampis K."/>
            <person name="Lamour K.H."/>
            <person name="Lee M.K."/>
            <person name="McDonald W.H."/>
            <person name="Medina M."/>
            <person name="Meijer H.J."/>
            <person name="Nordberg E.K."/>
            <person name="Maclean D.J."/>
            <person name="Ospina-Giraldo M.D."/>
            <person name="Morris P.F."/>
            <person name="Phuntumart V."/>
            <person name="Putnam N.H."/>
            <person name="Rash S."/>
            <person name="Rose J.K."/>
            <person name="Sakihama Y."/>
            <person name="Salamov A.A."/>
            <person name="Savidor A."/>
            <person name="Scheuring C.F."/>
            <person name="Smith B.M."/>
            <person name="Sobral B.W."/>
            <person name="Terry A."/>
            <person name="Torto-Alalibo T.A."/>
            <person name="Win J."/>
            <person name="Xu Z."/>
            <person name="Zhang H."/>
            <person name="Grigoriev I.V."/>
            <person name="Rokhsar D.S."/>
            <person name="Boore J.L."/>
        </authorList>
    </citation>
    <scope>NUCLEOTIDE SEQUENCE [LARGE SCALE GENOMIC DNA]</scope>
    <source>
        <strain evidence="1 2">P6497</strain>
    </source>
</reference>
<accession>G4YQ69</accession>
<gene>
    <name evidence="1" type="ORF">PHYSODRAFT_294667</name>
</gene>
<protein>
    <submittedName>
        <fullName evidence="1">Uncharacterized protein</fullName>
    </submittedName>
</protein>
<dbReference type="GeneID" id="20641134"/>
<evidence type="ECO:0000313" key="1">
    <source>
        <dbReference type="EMBL" id="EGZ29573.1"/>
    </source>
</evidence>
<sequence>MGNIAQQQKVENFSDLAAWVSTTQEAFFRSGAFGRVNAEREFAKEPAGHKNGILVLSAFEASTSGRWSSNMALTNFSNAKNSPSSSRLPANQGWMSLAAPNRVSPRLSLMRSSLKRANA</sequence>
<proteinExistence type="predicted"/>
<evidence type="ECO:0000313" key="2">
    <source>
        <dbReference type="Proteomes" id="UP000002640"/>
    </source>
</evidence>
<dbReference type="KEGG" id="psoj:PHYSODRAFT_294667"/>